<dbReference type="InterPro" id="IPR036864">
    <property type="entry name" value="Zn2-C6_fun-type_DNA-bd_sf"/>
</dbReference>
<evidence type="ECO:0000313" key="6">
    <source>
        <dbReference type="Proteomes" id="UP000481288"/>
    </source>
</evidence>
<evidence type="ECO:0000256" key="3">
    <source>
        <dbReference type="SAM" id="MobiDB-lite"/>
    </source>
</evidence>
<dbReference type="InterPro" id="IPR001138">
    <property type="entry name" value="Zn2Cys6_DnaBD"/>
</dbReference>
<comment type="caution">
    <text evidence="5">The sequence shown here is derived from an EMBL/GenBank/DDBJ whole genome shotgun (WGS) entry which is preliminary data.</text>
</comment>
<dbReference type="GO" id="GO:0005634">
    <property type="term" value="C:nucleus"/>
    <property type="evidence" value="ECO:0007669"/>
    <property type="project" value="UniProtKB-SubCell"/>
</dbReference>
<dbReference type="EMBL" id="QGMG01002028">
    <property type="protein sequence ID" value="TVY40936.1"/>
    <property type="molecule type" value="Genomic_DNA"/>
</dbReference>
<evidence type="ECO:0000313" key="5">
    <source>
        <dbReference type="EMBL" id="TVY40936.1"/>
    </source>
</evidence>
<dbReference type="Proteomes" id="UP000481288">
    <property type="component" value="Unassembled WGS sequence"/>
</dbReference>
<dbReference type="Pfam" id="PF00172">
    <property type="entry name" value="Zn_clus"/>
    <property type="match status" value="1"/>
</dbReference>
<evidence type="ECO:0000259" key="4">
    <source>
        <dbReference type="PROSITE" id="PS50048"/>
    </source>
</evidence>
<dbReference type="CDD" id="cd00067">
    <property type="entry name" value="GAL4"/>
    <property type="match status" value="1"/>
</dbReference>
<reference evidence="5 6" key="1">
    <citation type="submission" date="2018-05" db="EMBL/GenBank/DDBJ databases">
        <title>Whole genome sequencing for identification of molecular markers to develop diagnostic detection tools for the regulated plant pathogen Lachnellula willkommii.</title>
        <authorList>
            <person name="Giroux E."/>
            <person name="Bilodeau G."/>
        </authorList>
    </citation>
    <scope>NUCLEOTIDE SEQUENCE [LARGE SCALE GENOMIC DNA]</scope>
    <source>
        <strain evidence="5 6">CBS 625.97</strain>
    </source>
</reference>
<dbReference type="Gene3D" id="4.10.240.10">
    <property type="entry name" value="Zn(2)-C6 fungal-type DNA-binding domain"/>
    <property type="match status" value="1"/>
</dbReference>
<dbReference type="PROSITE" id="PS00463">
    <property type="entry name" value="ZN2_CY6_FUNGAL_1"/>
    <property type="match status" value="1"/>
</dbReference>
<dbReference type="CDD" id="cd12148">
    <property type="entry name" value="fungal_TF_MHR"/>
    <property type="match status" value="1"/>
</dbReference>
<dbReference type="PANTHER" id="PTHR31001:SF40">
    <property type="entry name" value="ZN(II)2CYS6 TRANSCRIPTION FACTOR (EUROFUNG)"/>
    <property type="match status" value="1"/>
</dbReference>
<keyword evidence="2" id="KW-0539">Nucleus</keyword>
<dbReference type="SMART" id="SM00066">
    <property type="entry name" value="GAL4"/>
    <property type="match status" value="1"/>
</dbReference>
<comment type="subcellular location">
    <subcellularLocation>
        <location evidence="1">Nucleus</location>
    </subcellularLocation>
</comment>
<feature type="region of interest" description="Disordered" evidence="3">
    <location>
        <begin position="49"/>
        <end position="85"/>
    </location>
</feature>
<dbReference type="PROSITE" id="PS50048">
    <property type="entry name" value="ZN2_CY6_FUNGAL_2"/>
    <property type="match status" value="1"/>
</dbReference>
<proteinExistence type="predicted"/>
<organism evidence="5 6">
    <name type="scientific">Lachnellula cervina</name>
    <dbReference type="NCBI Taxonomy" id="1316786"/>
    <lineage>
        <taxon>Eukaryota</taxon>
        <taxon>Fungi</taxon>
        <taxon>Dikarya</taxon>
        <taxon>Ascomycota</taxon>
        <taxon>Pezizomycotina</taxon>
        <taxon>Leotiomycetes</taxon>
        <taxon>Helotiales</taxon>
        <taxon>Lachnaceae</taxon>
        <taxon>Lachnellula</taxon>
    </lineage>
</organism>
<evidence type="ECO:0000256" key="2">
    <source>
        <dbReference type="ARBA" id="ARBA00023242"/>
    </source>
</evidence>
<name>A0A7D8Z1F0_9HELO</name>
<dbReference type="GO" id="GO:0000981">
    <property type="term" value="F:DNA-binding transcription factor activity, RNA polymerase II-specific"/>
    <property type="evidence" value="ECO:0007669"/>
    <property type="project" value="InterPro"/>
</dbReference>
<accession>A0A7D8Z1F0</accession>
<sequence length="656" mass="74943">MESRQPACDPCRKAKLACGHERPVCARCSEKSASKCVYRAAPFKRLRSSYSSPSIPPLQNQSARRRSPELRESPSTLHHNPYPNPGYLGPSSHVDIFNHILSEQESAQDVYSPKPFVPSSLDEHPSVKQGALLTRQLLSLFDLEDLRSLITFWRAKGVNLPVAEPFVDLCAEISNYTSLSTFQGSEWHHSFSTQLLQNTLRPLEYNPESNIISYSAQFLGINTRWETFGIFLSAAIQATRDISFFPSLYVTSSRNRELRHLLTRLLDCSLDICLSTDCLNDLQLILQYENFIVHSYVDGDHSYRYWRTLGDVIASVFALGYHNNIDKKPGMPRFLMELQKTVFARVYSADKNVSIFLGRPLRMSKRFCHFQIPHYQPLDADTSSTDEQGSTDAWKPDASLSYKAETRWSALCASIKEEILELLFDRSRSSCLEKTRALQTTADAYWEALPPHFRFEGSLRQLDVSPFDRDFLVSIRLNYLHITFLLRRLAEPDEAIINVAQQMLHLVVGAILLREELSNSGTGLDWKITYYGLPSAGILLLAILKHQQDSYCPQALRARVLQDLTILVAEVERGTVVRREEPNYALLFKATQVIQRFLDRILSDESTDVAAQQPIPFQSDNWLAQWDQEPRDFDFDFWEGLVDNSSLFNIHLPLSD</sequence>
<dbReference type="AlphaFoldDB" id="A0A7D8Z1F0"/>
<dbReference type="InterPro" id="IPR050613">
    <property type="entry name" value="Sec_Metabolite_Reg"/>
</dbReference>
<dbReference type="SUPFAM" id="SSF57701">
    <property type="entry name" value="Zn2/Cys6 DNA-binding domain"/>
    <property type="match status" value="1"/>
</dbReference>
<feature type="compositionally biased region" description="Polar residues" evidence="3">
    <location>
        <begin position="49"/>
        <end position="61"/>
    </location>
</feature>
<evidence type="ECO:0000256" key="1">
    <source>
        <dbReference type="ARBA" id="ARBA00004123"/>
    </source>
</evidence>
<gene>
    <name evidence="5" type="ORF">LCER1_G009049</name>
</gene>
<feature type="domain" description="Zn(2)-C6 fungal-type" evidence="4">
    <location>
        <begin position="7"/>
        <end position="38"/>
    </location>
</feature>
<protein>
    <recommendedName>
        <fullName evidence="4">Zn(2)-C6 fungal-type domain-containing protein</fullName>
    </recommendedName>
</protein>
<dbReference type="OrthoDB" id="4898680at2759"/>
<dbReference type="GO" id="GO:0008270">
    <property type="term" value="F:zinc ion binding"/>
    <property type="evidence" value="ECO:0007669"/>
    <property type="project" value="InterPro"/>
</dbReference>
<keyword evidence="6" id="KW-1185">Reference proteome</keyword>
<dbReference type="PANTHER" id="PTHR31001">
    <property type="entry name" value="UNCHARACTERIZED TRANSCRIPTIONAL REGULATORY PROTEIN"/>
    <property type="match status" value="1"/>
</dbReference>